<dbReference type="SMART" id="SM00671">
    <property type="entry name" value="SEL1"/>
    <property type="match status" value="2"/>
</dbReference>
<organism evidence="1 2">
    <name type="scientific">Phocaeicola plebeius</name>
    <dbReference type="NCBI Taxonomy" id="310297"/>
    <lineage>
        <taxon>Bacteria</taxon>
        <taxon>Pseudomonadati</taxon>
        <taxon>Bacteroidota</taxon>
        <taxon>Bacteroidia</taxon>
        <taxon>Bacteroidales</taxon>
        <taxon>Bacteroidaceae</taxon>
        <taxon>Phocaeicola</taxon>
    </lineage>
</organism>
<dbReference type="GO" id="GO:0036503">
    <property type="term" value="P:ERAD pathway"/>
    <property type="evidence" value="ECO:0007669"/>
    <property type="project" value="TreeGrafter"/>
</dbReference>
<dbReference type="InterPro" id="IPR050767">
    <property type="entry name" value="Sel1_AlgK"/>
</dbReference>
<gene>
    <name evidence="1" type="ORF">DXD04_05220</name>
</gene>
<dbReference type="SUPFAM" id="SSF81901">
    <property type="entry name" value="HCP-like"/>
    <property type="match status" value="2"/>
</dbReference>
<evidence type="ECO:0000313" key="1">
    <source>
        <dbReference type="EMBL" id="RGK57027.1"/>
    </source>
</evidence>
<accession>A0A3E4N5K4</accession>
<proteinExistence type="predicted"/>
<dbReference type="PANTHER" id="PTHR11102">
    <property type="entry name" value="SEL-1-LIKE PROTEIN"/>
    <property type="match status" value="1"/>
</dbReference>
<dbReference type="InterPro" id="IPR032675">
    <property type="entry name" value="LRR_dom_sf"/>
</dbReference>
<dbReference type="InterPro" id="IPR006597">
    <property type="entry name" value="Sel1-like"/>
</dbReference>
<dbReference type="RefSeq" id="WP_117671476.1">
    <property type="nucleotide sequence ID" value="NZ_CABOGR010000007.1"/>
</dbReference>
<dbReference type="Gene3D" id="1.25.40.10">
    <property type="entry name" value="Tetratricopeptide repeat domain"/>
    <property type="match status" value="2"/>
</dbReference>
<name>A0A3E4N5K4_9BACT</name>
<reference evidence="1 2" key="1">
    <citation type="submission" date="2018-08" db="EMBL/GenBank/DDBJ databases">
        <title>A genome reference for cultivated species of the human gut microbiota.</title>
        <authorList>
            <person name="Zou Y."/>
            <person name="Xue W."/>
            <person name="Luo G."/>
        </authorList>
    </citation>
    <scope>NUCLEOTIDE SEQUENCE [LARGE SCALE GENOMIC DNA]</scope>
    <source>
        <strain evidence="1 2">TF10-3AC</strain>
    </source>
</reference>
<keyword evidence="2" id="KW-1185">Reference proteome</keyword>
<dbReference type="PANTHER" id="PTHR11102:SF147">
    <property type="entry name" value="SEL1L ADAPTOR SUBUNIT OF ERAD E3 UBIQUITIN LIGASE"/>
    <property type="match status" value="1"/>
</dbReference>
<protein>
    <submittedName>
        <fullName evidence="1">Sel1 repeat family protein</fullName>
    </submittedName>
</protein>
<sequence>MEKKSKVVSKRLRKQLDELERGKRYDEATQLLEPIARRGNADAQYEMGELLYHKMVHEAEAVVRNYSNFEKAIFWSDLSRKPELCKADFSDFSKMIDWYEKAVEQKHAKAIVELAEWYTPIVSRSSVKHVIKQSSFFTLKCDFNYALSLYIEALESGGDDSFFDVCVIENLLHSPHVPQKVKDKVVDILQARVKKGCCHAADHLFRIWESKYRSPQRKPYYDIQIDEHELLHTDWFWLLLDHEAECEKKNEYSARNALRLLSDLAKNGNQEALDMLRGIGMKIGGSSACWAGDVYYERKEYKKALECYLAGEYVYKLGGMYERGEGTTPDMEKAFYYYKQANDNYNIGRMYEQGLGTKKDLRKAFECYHKIVDREIYEHDSEEEKNEILSARCSFRRLKKILFEQKDEIRMTVAAKGQKSVCGFSFTSYGDCQFTIDWGDGQVEAINNEKGEEIQAEHTYAKLGKWNISLRSNETHTITSFHYTCETYILKALDVTQCPILIDLYCVNQGLKRLNVSKNPRLGRLVCRGNKLKILNIRRNNRLTQLDCSDNPELYHVDWNPQYSALTKVCMKNIINFDQLDFLDYLLKRNKGQKCELIAEASFDPVFLPLSYYMRCLNWSDMKAKIKEGGYPIWKEHSWRKYKSAFDDMSSREDFHYTGIDRIVCEGGYTYYWLYSSREKKYVHQDLEDVVMNLMPWSETLDMPVEIREKEGWMMFPQVTWADVFCPCFIEMTCSHWKETEEIIQWERDYWERHRQRQEKYE</sequence>
<dbReference type="InterPro" id="IPR011990">
    <property type="entry name" value="TPR-like_helical_dom_sf"/>
</dbReference>
<dbReference type="EMBL" id="QSQT01000007">
    <property type="protein sequence ID" value="RGK57027.1"/>
    <property type="molecule type" value="Genomic_DNA"/>
</dbReference>
<dbReference type="Proteomes" id="UP000260862">
    <property type="component" value="Unassembled WGS sequence"/>
</dbReference>
<comment type="caution">
    <text evidence="1">The sequence shown here is derived from an EMBL/GenBank/DDBJ whole genome shotgun (WGS) entry which is preliminary data.</text>
</comment>
<dbReference type="Gene3D" id="3.80.10.10">
    <property type="entry name" value="Ribonuclease Inhibitor"/>
    <property type="match status" value="1"/>
</dbReference>
<evidence type="ECO:0000313" key="2">
    <source>
        <dbReference type="Proteomes" id="UP000260862"/>
    </source>
</evidence>
<dbReference type="Pfam" id="PF08238">
    <property type="entry name" value="Sel1"/>
    <property type="match status" value="4"/>
</dbReference>
<dbReference type="AlphaFoldDB" id="A0A3E4N5K4"/>